<proteinExistence type="predicted"/>
<sequence>QLSDIQQLEVKSGAFDRRTKEVHQLHIKTCEEKGNENKMAATLRIILGEDNASKLSLPNGIPSSLEYLKEEIRRQFGLTGNFRLQYRDIEFDNEFVNLTLPSEIKDKSTVKVVYLPVESDVVSLNATLQERDDCSTPCSLADTDILSSAESTSSDSSLRSQPWPLKFQIPEFSYEVQFQLEQGNQAFLNNGTLLHPSTKLKSDILQSLASEMVKYKIYPSSAEFDNVAEALITKYPCLKEQGSVTGYYGWKISLKYKMANYRTRLRNIGCQELTINSVKEKRSGMGPGPNQVKKPRKAEVNFCPDYPPGETKESLEEERKALLLEVKKKNNDQLIKRKMEKTFAYRRQEIIKDMPFIAEVKNRWPALFSETEVVAEFTRITMVPLLSTFMAKLDHYADHLRVFKKKGGTAKRNINLIMAAMDGECILVYLD</sequence>
<dbReference type="PANTHER" id="PTHR31025:SF27">
    <property type="entry name" value="SI:CH211-193K19.2-RELATED"/>
    <property type="match status" value="1"/>
</dbReference>
<evidence type="ECO:0000313" key="2">
    <source>
        <dbReference type="RefSeq" id="XP_005755623.1"/>
    </source>
</evidence>
<organism evidence="1 2">
    <name type="scientific">Pundamilia nyererei</name>
    <dbReference type="NCBI Taxonomy" id="303518"/>
    <lineage>
        <taxon>Eukaryota</taxon>
        <taxon>Metazoa</taxon>
        <taxon>Chordata</taxon>
        <taxon>Craniata</taxon>
        <taxon>Vertebrata</taxon>
        <taxon>Euteleostomi</taxon>
        <taxon>Actinopterygii</taxon>
        <taxon>Neopterygii</taxon>
        <taxon>Teleostei</taxon>
        <taxon>Neoteleostei</taxon>
        <taxon>Acanthomorphata</taxon>
        <taxon>Ovalentaria</taxon>
        <taxon>Cichlomorphae</taxon>
        <taxon>Cichliformes</taxon>
        <taxon>Cichlidae</taxon>
        <taxon>African cichlids</taxon>
        <taxon>Pseudocrenilabrinae</taxon>
        <taxon>Haplochromini</taxon>
        <taxon>Pundamilia</taxon>
    </lineage>
</organism>
<dbReference type="PANTHER" id="PTHR31025">
    <property type="entry name" value="SI:CH211-196P9.1-RELATED"/>
    <property type="match status" value="1"/>
</dbReference>
<accession>A0A9Y3S7W9</accession>
<dbReference type="AlphaFoldDB" id="A0A9Y3S7W9"/>
<dbReference type="RefSeq" id="XP_005755623.1">
    <property type="nucleotide sequence ID" value="XM_005755566.1"/>
</dbReference>
<evidence type="ECO:0000313" key="1">
    <source>
        <dbReference type="Proteomes" id="UP000695023"/>
    </source>
</evidence>
<gene>
    <name evidence="2" type="primary">LOC102215737</name>
</gene>
<protein>
    <submittedName>
        <fullName evidence="2">Uncharacterized protein LOC102215737</fullName>
    </submittedName>
</protein>
<dbReference type="GeneID" id="102215737"/>
<name>A0A9Y3S7W9_9CICH</name>
<reference evidence="2" key="1">
    <citation type="submission" date="2025-08" db="UniProtKB">
        <authorList>
            <consortium name="RefSeq"/>
        </authorList>
    </citation>
    <scope>IDENTIFICATION</scope>
</reference>
<keyword evidence="1" id="KW-1185">Reference proteome</keyword>
<dbReference type="Proteomes" id="UP000695023">
    <property type="component" value="Unplaced"/>
</dbReference>
<feature type="non-terminal residue" evidence="2">
    <location>
        <position position="1"/>
    </location>
</feature>